<dbReference type="RefSeq" id="XP_004258797.1">
    <property type="nucleotide sequence ID" value="XM_004258749.1"/>
</dbReference>
<name>A0A0A1UE35_ENTIV</name>
<feature type="region of interest" description="Disordered" evidence="1">
    <location>
        <begin position="163"/>
        <end position="218"/>
    </location>
</feature>
<evidence type="ECO:0000256" key="1">
    <source>
        <dbReference type="SAM" id="MobiDB-lite"/>
    </source>
</evidence>
<dbReference type="AlphaFoldDB" id="A0A0A1UE35"/>
<protein>
    <submittedName>
        <fullName evidence="2">Uncharacterized protein</fullName>
    </submittedName>
</protein>
<gene>
    <name evidence="2" type="ORF">EIN_291150</name>
</gene>
<feature type="compositionally biased region" description="Low complexity" evidence="1">
    <location>
        <begin position="171"/>
        <end position="185"/>
    </location>
</feature>
<keyword evidence="3" id="KW-1185">Reference proteome</keyword>
<evidence type="ECO:0000313" key="3">
    <source>
        <dbReference type="Proteomes" id="UP000014680"/>
    </source>
</evidence>
<dbReference type="GeneID" id="14891013"/>
<proteinExistence type="predicted"/>
<accession>A0A0A1UE35</accession>
<dbReference type="EMBL" id="KB206397">
    <property type="protein sequence ID" value="ELP92026.1"/>
    <property type="molecule type" value="Genomic_DNA"/>
</dbReference>
<organism evidence="2 3">
    <name type="scientific">Entamoeba invadens IP1</name>
    <dbReference type="NCBI Taxonomy" id="370355"/>
    <lineage>
        <taxon>Eukaryota</taxon>
        <taxon>Amoebozoa</taxon>
        <taxon>Evosea</taxon>
        <taxon>Archamoebae</taxon>
        <taxon>Mastigamoebida</taxon>
        <taxon>Entamoebidae</taxon>
        <taxon>Entamoeba</taxon>
    </lineage>
</organism>
<feature type="compositionally biased region" description="Polar residues" evidence="1">
    <location>
        <begin position="95"/>
        <end position="116"/>
    </location>
</feature>
<evidence type="ECO:0000313" key="2">
    <source>
        <dbReference type="EMBL" id="ELP92026.1"/>
    </source>
</evidence>
<reference evidence="2 3" key="1">
    <citation type="submission" date="2012-10" db="EMBL/GenBank/DDBJ databases">
        <authorList>
            <person name="Zafar N."/>
            <person name="Inman J."/>
            <person name="Hall N."/>
            <person name="Lorenzi H."/>
            <person name="Caler E."/>
        </authorList>
    </citation>
    <scope>NUCLEOTIDE SEQUENCE [LARGE SCALE GENOMIC DNA]</scope>
    <source>
        <strain evidence="2 3">IP1</strain>
    </source>
</reference>
<sequence length="282" mass="32191">MTEENETPLIAAPRRTLRKSQHSASKSVSDRYKFVGAQQEIVENTINDNVVVEEEQKPKIVRPRGASLFGNFDPTQKPLRKSVSVSKPVQKEQEVNQNDTNPLSSAQTKKIVQQTPPDKINEKEKQFEAPKLLNIRRNTISVSKPVKQEENKQIDFRSLLKSKQTANTGKEPQNVQQKNVEQKVPLKSNRLPNTSKEQEKTKLTESGSPPFVQPKKDENPVIYEVPTITGEKKEFTVKNKTNTTIQQRDYEDFGIITSIVFDSSIWREADDLIQQLERNQLA</sequence>
<dbReference type="VEuPathDB" id="AmoebaDB:EIN_291150"/>
<feature type="region of interest" description="Disordered" evidence="1">
    <location>
        <begin position="64"/>
        <end position="127"/>
    </location>
</feature>
<dbReference type="KEGG" id="eiv:EIN_291150"/>
<dbReference type="Proteomes" id="UP000014680">
    <property type="component" value="Unassembled WGS sequence"/>
</dbReference>
<feature type="region of interest" description="Disordered" evidence="1">
    <location>
        <begin position="1"/>
        <end position="29"/>
    </location>
</feature>